<dbReference type="InterPro" id="IPR015797">
    <property type="entry name" value="NUDIX_hydrolase-like_dom_sf"/>
</dbReference>
<keyword evidence="2" id="KW-0378">Hydrolase</keyword>
<dbReference type="eggNOG" id="COG0494">
    <property type="taxonomic scope" value="Bacteria"/>
</dbReference>
<protein>
    <submittedName>
        <fullName evidence="2">NUDIX hydrolase</fullName>
    </submittedName>
</protein>
<evidence type="ECO:0000259" key="1">
    <source>
        <dbReference type="PROSITE" id="PS51462"/>
    </source>
</evidence>
<dbReference type="InterPro" id="IPR000086">
    <property type="entry name" value="NUDIX_hydrolase_dom"/>
</dbReference>
<dbReference type="PROSITE" id="PS51462">
    <property type="entry name" value="NUDIX"/>
    <property type="match status" value="1"/>
</dbReference>
<organism evidence="2 3">
    <name type="scientific">Lachnoclostridium phytofermentans (strain ATCC 700394 / DSM 18823 / ISDg)</name>
    <name type="common">Clostridium phytofermentans</name>
    <dbReference type="NCBI Taxonomy" id="357809"/>
    <lineage>
        <taxon>Bacteria</taxon>
        <taxon>Bacillati</taxon>
        <taxon>Bacillota</taxon>
        <taxon>Clostridia</taxon>
        <taxon>Lachnospirales</taxon>
        <taxon>Lachnospiraceae</taxon>
    </lineage>
</organism>
<feature type="domain" description="Nudix hydrolase" evidence="1">
    <location>
        <begin position="14"/>
        <end position="144"/>
    </location>
</feature>
<name>A9KR12_LACP7</name>
<sequence length="145" mass="16922">MHKIFGEKINVEYTDRKGAYLIPIKESKIGVVKTSKGYFLLGGGIEQGESDEMCIIRECMEEIGYEVVIKKRVCSAETYSNHYSSHPTIKYFHPIQTYYSGTLLEQKQLPIEKDHCLEWVDYEDLKGNLFVKMQNWALDECWKIL</sequence>
<dbReference type="GO" id="GO:0016787">
    <property type="term" value="F:hydrolase activity"/>
    <property type="evidence" value="ECO:0007669"/>
    <property type="project" value="UniProtKB-KW"/>
</dbReference>
<dbReference type="OrthoDB" id="9786032at2"/>
<dbReference type="Proteomes" id="UP000000370">
    <property type="component" value="Chromosome"/>
</dbReference>
<dbReference type="KEGG" id="cpy:Cphy_3136"/>
<evidence type="ECO:0000313" key="3">
    <source>
        <dbReference type="Proteomes" id="UP000000370"/>
    </source>
</evidence>
<dbReference type="EMBL" id="CP000885">
    <property type="protein sequence ID" value="ABX43491.1"/>
    <property type="molecule type" value="Genomic_DNA"/>
</dbReference>
<evidence type="ECO:0000313" key="2">
    <source>
        <dbReference type="EMBL" id="ABX43491.1"/>
    </source>
</evidence>
<accession>A9KR12</accession>
<dbReference type="Pfam" id="PF00293">
    <property type="entry name" value="NUDIX"/>
    <property type="match status" value="1"/>
</dbReference>
<dbReference type="SUPFAM" id="SSF55811">
    <property type="entry name" value="Nudix"/>
    <property type="match status" value="1"/>
</dbReference>
<gene>
    <name evidence="2" type="ordered locus">Cphy_3136</name>
</gene>
<dbReference type="Gene3D" id="3.90.79.10">
    <property type="entry name" value="Nucleoside Triphosphate Pyrophosphohydrolase"/>
    <property type="match status" value="1"/>
</dbReference>
<proteinExistence type="predicted"/>
<dbReference type="HOGENOM" id="CLU_126593_1_0_9"/>
<keyword evidence="3" id="KW-1185">Reference proteome</keyword>
<reference evidence="3" key="1">
    <citation type="submission" date="2007-11" db="EMBL/GenBank/DDBJ databases">
        <title>Complete genome sequence of Clostridium phytofermentans ISDg.</title>
        <authorList>
            <person name="Leschine S.B."/>
            <person name="Warnick T.A."/>
            <person name="Blanchard J.L."/>
            <person name="Schnell D.J."/>
            <person name="Petit E.L."/>
            <person name="LaTouf W.G."/>
            <person name="Copeland A."/>
            <person name="Lucas S."/>
            <person name="Lapidus A."/>
            <person name="Barry K."/>
            <person name="Glavina del Rio T."/>
            <person name="Dalin E."/>
            <person name="Tice H."/>
            <person name="Pitluck S."/>
            <person name="Kiss H."/>
            <person name="Brettin T."/>
            <person name="Bruce D."/>
            <person name="Detter J.C."/>
            <person name="Han C."/>
            <person name="Kuske C."/>
            <person name="Schmutz J."/>
            <person name="Larimer F."/>
            <person name="Land M."/>
            <person name="Hauser L."/>
            <person name="Kyrpides N."/>
            <person name="Kim E.A."/>
            <person name="Richardson P."/>
        </authorList>
    </citation>
    <scope>NUCLEOTIDE SEQUENCE [LARGE SCALE GENOMIC DNA]</scope>
    <source>
        <strain evidence="3">ATCC 700394 / DSM 18823 / ISDg</strain>
    </source>
</reference>
<dbReference type="AlphaFoldDB" id="A9KR12"/>
<dbReference type="RefSeq" id="WP_012201142.1">
    <property type="nucleotide sequence ID" value="NC_010001.1"/>
</dbReference>
<dbReference type="STRING" id="357809.Cphy_3136"/>